<proteinExistence type="inferred from homology"/>
<dbReference type="GO" id="GO:0090599">
    <property type="term" value="F:alpha-glucosidase activity"/>
    <property type="evidence" value="ECO:0007669"/>
    <property type="project" value="TreeGrafter"/>
</dbReference>
<protein>
    <submittedName>
        <fullName evidence="10">Glyco hydro 31 domain containing protein</fullName>
    </submittedName>
</protein>
<evidence type="ECO:0000256" key="4">
    <source>
        <dbReference type="ARBA" id="ARBA00022801"/>
    </source>
</evidence>
<organism evidence="10 11">
    <name type="scientific">Asbolus verrucosus</name>
    <name type="common">Desert ironclad beetle</name>
    <dbReference type="NCBI Taxonomy" id="1661398"/>
    <lineage>
        <taxon>Eukaryota</taxon>
        <taxon>Metazoa</taxon>
        <taxon>Ecdysozoa</taxon>
        <taxon>Arthropoda</taxon>
        <taxon>Hexapoda</taxon>
        <taxon>Insecta</taxon>
        <taxon>Pterygota</taxon>
        <taxon>Neoptera</taxon>
        <taxon>Endopterygota</taxon>
        <taxon>Coleoptera</taxon>
        <taxon>Polyphaga</taxon>
        <taxon>Cucujiformia</taxon>
        <taxon>Tenebrionidae</taxon>
        <taxon>Pimeliinae</taxon>
        <taxon>Asbolus</taxon>
    </lineage>
</organism>
<feature type="non-terminal residue" evidence="10">
    <location>
        <position position="314"/>
    </location>
</feature>
<comment type="pathway">
    <text evidence="1">Glycan metabolism.</text>
</comment>
<dbReference type="STRING" id="1661398.A0A482VGG4"/>
<evidence type="ECO:0000256" key="6">
    <source>
        <dbReference type="ARBA" id="ARBA00023295"/>
    </source>
</evidence>
<evidence type="ECO:0000259" key="9">
    <source>
        <dbReference type="Pfam" id="PF21365"/>
    </source>
</evidence>
<dbReference type="GO" id="GO:0005975">
    <property type="term" value="P:carbohydrate metabolic process"/>
    <property type="evidence" value="ECO:0007669"/>
    <property type="project" value="InterPro"/>
</dbReference>
<keyword evidence="5" id="KW-0325">Glycoprotein</keyword>
<evidence type="ECO:0000313" key="10">
    <source>
        <dbReference type="EMBL" id="RZC27677.1"/>
    </source>
</evidence>
<dbReference type="AlphaFoldDB" id="A0A482VGG4"/>
<reference evidence="10 11" key="1">
    <citation type="submission" date="2017-03" db="EMBL/GenBank/DDBJ databases">
        <title>Genome of the blue death feigning beetle - Asbolus verrucosus.</title>
        <authorList>
            <person name="Rider S.D."/>
        </authorList>
    </citation>
    <scope>NUCLEOTIDE SEQUENCE [LARGE SCALE GENOMIC DNA]</scope>
    <source>
        <strain evidence="10">Butters</strain>
        <tissue evidence="10">Head and leg muscle</tissue>
    </source>
</reference>
<dbReference type="PANTHER" id="PTHR22762:SF54">
    <property type="entry name" value="BCDNA.GH04962"/>
    <property type="match status" value="1"/>
</dbReference>
<evidence type="ECO:0000256" key="3">
    <source>
        <dbReference type="ARBA" id="ARBA00022729"/>
    </source>
</evidence>
<evidence type="ECO:0000313" key="11">
    <source>
        <dbReference type="Proteomes" id="UP000292052"/>
    </source>
</evidence>
<dbReference type="EMBL" id="QDEB01103292">
    <property type="protein sequence ID" value="RZC27677.1"/>
    <property type="molecule type" value="Genomic_DNA"/>
</dbReference>
<dbReference type="InterPro" id="IPR013780">
    <property type="entry name" value="Glyco_hydro_b"/>
</dbReference>
<feature type="domain" description="Glycoside hydrolase family 31 TIM barrel" evidence="8">
    <location>
        <begin position="1"/>
        <end position="112"/>
    </location>
</feature>
<evidence type="ECO:0000256" key="5">
    <source>
        <dbReference type="ARBA" id="ARBA00023180"/>
    </source>
</evidence>
<dbReference type="SUPFAM" id="SSF51011">
    <property type="entry name" value="Glycosyl hydrolase domain"/>
    <property type="match status" value="1"/>
</dbReference>
<dbReference type="InterPro" id="IPR017853">
    <property type="entry name" value="GH"/>
</dbReference>
<feature type="domain" description="Glycosyl hydrolase family 31 C-terminal" evidence="9">
    <location>
        <begin position="121"/>
        <end position="209"/>
    </location>
</feature>
<name>A0A482VGG4_ASBVE</name>
<dbReference type="Pfam" id="PF21365">
    <property type="entry name" value="Glyco_hydro_31_3rd"/>
    <property type="match status" value="1"/>
</dbReference>
<accession>A0A482VGG4</accession>
<comment type="similarity">
    <text evidence="2 7">Belongs to the glycosyl hydrolase 31 family.</text>
</comment>
<dbReference type="SUPFAM" id="SSF51445">
    <property type="entry name" value="(Trans)glycosidases"/>
    <property type="match status" value="1"/>
</dbReference>
<dbReference type="GO" id="GO:0006491">
    <property type="term" value="P:N-glycan processing"/>
    <property type="evidence" value="ECO:0007669"/>
    <property type="project" value="TreeGrafter"/>
</dbReference>
<evidence type="ECO:0000256" key="2">
    <source>
        <dbReference type="ARBA" id="ARBA00007806"/>
    </source>
</evidence>
<dbReference type="Pfam" id="PF01055">
    <property type="entry name" value="Glyco_hydro_31_2nd"/>
    <property type="match status" value="1"/>
</dbReference>
<dbReference type="InterPro" id="IPR000322">
    <property type="entry name" value="Glyco_hydro_31_TIM"/>
</dbReference>
<dbReference type="OrthoDB" id="3237269at2759"/>
<gene>
    <name evidence="10" type="ORF">BDFB_013715</name>
</gene>
<dbReference type="Proteomes" id="UP000292052">
    <property type="component" value="Unassembled WGS sequence"/>
</dbReference>
<dbReference type="InterPro" id="IPR048395">
    <property type="entry name" value="Glyco_hydro_31_C"/>
</dbReference>
<evidence type="ECO:0000256" key="1">
    <source>
        <dbReference type="ARBA" id="ARBA00004881"/>
    </source>
</evidence>
<evidence type="ECO:0000259" key="8">
    <source>
        <dbReference type="Pfam" id="PF01055"/>
    </source>
</evidence>
<dbReference type="Gene3D" id="3.20.20.80">
    <property type="entry name" value="Glycosidases"/>
    <property type="match status" value="1"/>
</dbReference>
<feature type="non-terminal residue" evidence="10">
    <location>
        <position position="1"/>
    </location>
</feature>
<keyword evidence="11" id="KW-1185">Reference proteome</keyword>
<evidence type="ECO:0000256" key="7">
    <source>
        <dbReference type="RuleBase" id="RU361185"/>
    </source>
</evidence>
<keyword evidence="3" id="KW-0732">Signal</keyword>
<keyword evidence="6 7" id="KW-0326">Glycosidase</keyword>
<dbReference type="PANTHER" id="PTHR22762">
    <property type="entry name" value="ALPHA-GLUCOSIDASE"/>
    <property type="match status" value="1"/>
</dbReference>
<comment type="caution">
    <text evidence="10">The sequence shown here is derived from an EMBL/GenBank/DDBJ whole genome shotgun (WGS) entry which is preliminary data.</text>
</comment>
<keyword evidence="4 7" id="KW-0378">Hydrolase</keyword>
<sequence length="314" mass="36101">SHFAGSQRYAAIWTGDCIADWPYLLASFQECLNANLLGIVFCGADVAGFIQNPDDELYQRWYQAGAWLPFFRAHSNKDAERREPYLKSEDVQQVVRNAIQTRYKHLPVWYTLFYQHTRDRDPIIRPLFYHYPEDTNVYQIDNQILVGSDILVRAVTEPGVSSVQVYFPGGASEFWVSAEGSEVFAGNGFAEVPVDIQSIPVFYRRQSVIVRKDTVRKNTAEMAQDGFTLYVTLDAYNRSYGILYLDDNTSFNYRDSADYNYIEIIVHDYMYKEVTKIPKGNEAGSYKNVVYTRDASGNLLKDIKINAREETVIN</sequence>
<dbReference type="Gene3D" id="2.60.40.1180">
    <property type="entry name" value="Golgi alpha-mannosidase II"/>
    <property type="match status" value="2"/>
</dbReference>